<evidence type="ECO:0000313" key="14">
    <source>
        <dbReference type="Proteomes" id="UP000007110"/>
    </source>
</evidence>
<dbReference type="GO" id="GO:0005484">
    <property type="term" value="F:SNAP receptor activity"/>
    <property type="evidence" value="ECO:0000318"/>
    <property type="project" value="GO_Central"/>
</dbReference>
<evidence type="ECO:0000256" key="11">
    <source>
        <dbReference type="SAM" id="Phobius"/>
    </source>
</evidence>
<dbReference type="OrthoDB" id="364348at2759"/>
<comment type="subcellular location">
    <subcellularLocation>
        <location evidence="9">Early endosome membrane</location>
        <topology evidence="9">Single-pass type IV membrane protein</topology>
    </subcellularLocation>
</comment>
<dbReference type="GO" id="GO:0031201">
    <property type="term" value="C:SNARE complex"/>
    <property type="evidence" value="ECO:0000318"/>
    <property type="project" value="GO_Central"/>
</dbReference>
<evidence type="ECO:0000256" key="2">
    <source>
        <dbReference type="ARBA" id="ARBA00022553"/>
    </source>
</evidence>
<keyword evidence="2" id="KW-0597">Phosphoprotein</keyword>
<feature type="region of interest" description="Disordered" evidence="10">
    <location>
        <begin position="1"/>
        <end position="27"/>
    </location>
</feature>
<feature type="compositionally biased region" description="Basic and acidic residues" evidence="10">
    <location>
        <begin position="39"/>
        <end position="55"/>
    </location>
</feature>
<dbReference type="GeneID" id="588497"/>
<dbReference type="PANTHER" id="PTHR19957">
    <property type="entry name" value="SYNTAXIN"/>
    <property type="match status" value="1"/>
</dbReference>
<feature type="domain" description="T-SNARE coiled-coil homology" evidence="12">
    <location>
        <begin position="96"/>
        <end position="158"/>
    </location>
</feature>
<dbReference type="Pfam" id="PF14523">
    <property type="entry name" value="Syntaxin_2"/>
    <property type="match status" value="1"/>
</dbReference>
<dbReference type="InterPro" id="IPR006011">
    <property type="entry name" value="Syntaxin_N"/>
</dbReference>
<keyword evidence="7" id="KW-0175">Coiled coil</keyword>
<keyword evidence="6" id="KW-0007">Acetylation</keyword>
<dbReference type="KEGG" id="spu:588497"/>
<comment type="similarity">
    <text evidence="1">Belongs to the syntaxin family.</text>
</comment>
<dbReference type="Gene3D" id="1.20.5.110">
    <property type="match status" value="1"/>
</dbReference>
<reference evidence="14" key="1">
    <citation type="submission" date="2015-02" db="EMBL/GenBank/DDBJ databases">
        <title>Genome sequencing for Strongylocentrotus purpuratus.</title>
        <authorList>
            <person name="Murali S."/>
            <person name="Liu Y."/>
            <person name="Vee V."/>
            <person name="English A."/>
            <person name="Wang M."/>
            <person name="Skinner E."/>
            <person name="Han Y."/>
            <person name="Muzny D.M."/>
            <person name="Worley K.C."/>
            <person name="Gibbs R.A."/>
        </authorList>
    </citation>
    <scope>NUCLEOTIDE SEQUENCE</scope>
</reference>
<dbReference type="PROSITE" id="PS50192">
    <property type="entry name" value="T_SNARE"/>
    <property type="match status" value="1"/>
</dbReference>
<dbReference type="GO" id="GO:0031901">
    <property type="term" value="C:early endosome membrane"/>
    <property type="evidence" value="ECO:0007669"/>
    <property type="project" value="UniProtKB-SubCell"/>
</dbReference>
<dbReference type="PROSITE" id="PS00914">
    <property type="entry name" value="SYNTAXIN"/>
    <property type="match status" value="1"/>
</dbReference>
<dbReference type="AlphaFoldDB" id="A0A7M7NMT7"/>
<keyword evidence="4" id="KW-0967">Endosome</keyword>
<evidence type="ECO:0000256" key="9">
    <source>
        <dbReference type="ARBA" id="ARBA00037832"/>
    </source>
</evidence>
<keyword evidence="3 11" id="KW-0812">Transmembrane</keyword>
<dbReference type="FunCoup" id="A0A7M7NMT7">
    <property type="interactions" value="484"/>
</dbReference>
<keyword evidence="14" id="KW-1185">Reference proteome</keyword>
<feature type="compositionally biased region" description="Basic and acidic residues" evidence="10">
    <location>
        <begin position="16"/>
        <end position="26"/>
    </location>
</feature>
<keyword evidence="5 11" id="KW-1133">Transmembrane helix</keyword>
<dbReference type="InterPro" id="IPR045242">
    <property type="entry name" value="Syntaxin"/>
</dbReference>
<proteinExistence type="inferred from homology"/>
<evidence type="ECO:0000256" key="1">
    <source>
        <dbReference type="ARBA" id="ARBA00009063"/>
    </source>
</evidence>
<sequence length="191" mass="21630">MLKDLNSIPPSYSDQKQQKMQKERLTGEFTSALNQFQRVQRDAAQKERDSYDKVRTGSTTSGGFEDHSSDTLISGFESSRQDAGMTQQSQVSYEDFEAIKERESQLHKLESDILDVNQIFKDLATMVHEQGDMIDSIEANVESAEVHVEQANTQLDKAVTYQSKARRKKFLLLICVLVLVGVLALIIYFSV</sequence>
<evidence type="ECO:0000256" key="3">
    <source>
        <dbReference type="ARBA" id="ARBA00022692"/>
    </source>
</evidence>
<dbReference type="InterPro" id="IPR000727">
    <property type="entry name" value="T_SNARE_dom"/>
</dbReference>
<feature type="region of interest" description="Disordered" evidence="10">
    <location>
        <begin position="39"/>
        <end position="70"/>
    </location>
</feature>
<keyword evidence="8 11" id="KW-0472">Membrane</keyword>
<dbReference type="InterPro" id="IPR006012">
    <property type="entry name" value="Syntaxin/epimorphin_CS"/>
</dbReference>
<dbReference type="SMART" id="SM00397">
    <property type="entry name" value="t_SNARE"/>
    <property type="match status" value="1"/>
</dbReference>
<dbReference type="EnsemblMetazoa" id="XM_030982924">
    <property type="protein sequence ID" value="XP_030838784"/>
    <property type="gene ID" value="LOC588497"/>
</dbReference>
<dbReference type="GO" id="GO:0048278">
    <property type="term" value="P:vesicle docking"/>
    <property type="evidence" value="ECO:0000318"/>
    <property type="project" value="GO_Central"/>
</dbReference>
<dbReference type="Proteomes" id="UP000007110">
    <property type="component" value="Unassembled WGS sequence"/>
</dbReference>
<dbReference type="Gene3D" id="1.20.58.70">
    <property type="match status" value="1"/>
</dbReference>
<dbReference type="GO" id="GO:0006906">
    <property type="term" value="P:vesicle fusion"/>
    <property type="evidence" value="ECO:0000318"/>
    <property type="project" value="GO_Central"/>
</dbReference>
<dbReference type="GO" id="GO:0006886">
    <property type="term" value="P:intracellular protein transport"/>
    <property type="evidence" value="ECO:0000318"/>
    <property type="project" value="GO_Central"/>
</dbReference>
<evidence type="ECO:0000256" key="5">
    <source>
        <dbReference type="ARBA" id="ARBA00022989"/>
    </source>
</evidence>
<dbReference type="Pfam" id="PF05739">
    <property type="entry name" value="SNARE"/>
    <property type="match status" value="1"/>
</dbReference>
<evidence type="ECO:0000256" key="10">
    <source>
        <dbReference type="SAM" id="MobiDB-lite"/>
    </source>
</evidence>
<accession>A0A7M7NMT7</accession>
<dbReference type="GO" id="GO:0000149">
    <property type="term" value="F:SNARE binding"/>
    <property type="evidence" value="ECO:0000318"/>
    <property type="project" value="GO_Central"/>
</dbReference>
<feature type="transmembrane region" description="Helical" evidence="11">
    <location>
        <begin position="170"/>
        <end position="189"/>
    </location>
</feature>
<evidence type="ECO:0000313" key="13">
    <source>
        <dbReference type="EnsemblMetazoa" id="XP_030838784"/>
    </source>
</evidence>
<dbReference type="SUPFAM" id="SSF47661">
    <property type="entry name" value="t-snare proteins"/>
    <property type="match status" value="1"/>
</dbReference>
<dbReference type="GO" id="GO:0008021">
    <property type="term" value="C:synaptic vesicle"/>
    <property type="evidence" value="ECO:0000318"/>
    <property type="project" value="GO_Central"/>
</dbReference>
<dbReference type="RefSeq" id="XP_030838784.1">
    <property type="nucleotide sequence ID" value="XM_030982924.1"/>
</dbReference>
<evidence type="ECO:0000256" key="8">
    <source>
        <dbReference type="ARBA" id="ARBA00023136"/>
    </source>
</evidence>
<reference evidence="13" key="2">
    <citation type="submission" date="2021-01" db="UniProtKB">
        <authorList>
            <consortium name="EnsemblMetazoa"/>
        </authorList>
    </citation>
    <scope>IDENTIFICATION</scope>
</reference>
<dbReference type="InterPro" id="IPR010989">
    <property type="entry name" value="SNARE"/>
</dbReference>
<dbReference type="GO" id="GO:0012505">
    <property type="term" value="C:endomembrane system"/>
    <property type="evidence" value="ECO:0000318"/>
    <property type="project" value="GO_Central"/>
</dbReference>
<evidence type="ECO:0000256" key="4">
    <source>
        <dbReference type="ARBA" id="ARBA00022753"/>
    </source>
</evidence>
<evidence type="ECO:0000259" key="12">
    <source>
        <dbReference type="PROSITE" id="PS50192"/>
    </source>
</evidence>
<dbReference type="CDD" id="cd15847">
    <property type="entry name" value="SNARE_syntaxin7_like"/>
    <property type="match status" value="1"/>
</dbReference>
<organism evidence="13 14">
    <name type="scientific">Strongylocentrotus purpuratus</name>
    <name type="common">Purple sea urchin</name>
    <dbReference type="NCBI Taxonomy" id="7668"/>
    <lineage>
        <taxon>Eukaryota</taxon>
        <taxon>Metazoa</taxon>
        <taxon>Echinodermata</taxon>
        <taxon>Eleutherozoa</taxon>
        <taxon>Echinozoa</taxon>
        <taxon>Echinoidea</taxon>
        <taxon>Euechinoidea</taxon>
        <taxon>Echinacea</taxon>
        <taxon>Camarodonta</taxon>
        <taxon>Echinidea</taxon>
        <taxon>Strongylocentrotidae</taxon>
        <taxon>Strongylocentrotus</taxon>
    </lineage>
</organism>
<dbReference type="OMA" id="NELMMAK"/>
<name>A0A7M7NMT7_STRPU</name>
<dbReference type="InParanoid" id="A0A7M7NMT7"/>
<evidence type="ECO:0000256" key="7">
    <source>
        <dbReference type="ARBA" id="ARBA00023054"/>
    </source>
</evidence>
<dbReference type="FunFam" id="1.20.5.110:FF:000016">
    <property type="entry name" value="Syntaxin 12"/>
    <property type="match status" value="1"/>
</dbReference>
<protein>
    <recommendedName>
        <fullName evidence="12">t-SNARE coiled-coil homology domain-containing protein</fullName>
    </recommendedName>
</protein>
<dbReference type="PANTHER" id="PTHR19957:SF411">
    <property type="entry name" value="LD23667P"/>
    <property type="match status" value="1"/>
</dbReference>
<evidence type="ECO:0000256" key="6">
    <source>
        <dbReference type="ARBA" id="ARBA00022990"/>
    </source>
</evidence>